<keyword evidence="3" id="KW-1185">Reference proteome</keyword>
<dbReference type="InterPro" id="IPR036574">
    <property type="entry name" value="Scorpion_toxin-like_sf"/>
</dbReference>
<evidence type="ECO:0000256" key="1">
    <source>
        <dbReference type="SAM" id="SignalP"/>
    </source>
</evidence>
<evidence type="ECO:0000313" key="3">
    <source>
        <dbReference type="Proteomes" id="UP000327013"/>
    </source>
</evidence>
<dbReference type="OrthoDB" id="1516837at2759"/>
<feature type="signal peptide" evidence="1">
    <location>
        <begin position="1"/>
        <end position="32"/>
    </location>
</feature>
<dbReference type="AlphaFoldDB" id="A0A5N6QF62"/>
<feature type="chain" id="PRO_5024411263" description="Knottin scorpion toxin-like domain-containing protein" evidence="1">
    <location>
        <begin position="33"/>
        <end position="82"/>
    </location>
</feature>
<accession>A0A5N6QF62</accession>
<keyword evidence="1" id="KW-0732">Signal</keyword>
<name>A0A5N6QF62_9ROSI</name>
<gene>
    <name evidence="2" type="ORF">FH972_002532</name>
</gene>
<sequence length="82" mass="8523">MASPNFSPFIKCFFAVHFCIALVVLNSGHAGAEIPQCGSLLNEGPCSKFPDCNQHCLSIGSPCGGVCKPPAPKAPPACLCKF</sequence>
<organism evidence="2 3">
    <name type="scientific">Carpinus fangiana</name>
    <dbReference type="NCBI Taxonomy" id="176857"/>
    <lineage>
        <taxon>Eukaryota</taxon>
        <taxon>Viridiplantae</taxon>
        <taxon>Streptophyta</taxon>
        <taxon>Embryophyta</taxon>
        <taxon>Tracheophyta</taxon>
        <taxon>Spermatophyta</taxon>
        <taxon>Magnoliopsida</taxon>
        <taxon>eudicotyledons</taxon>
        <taxon>Gunneridae</taxon>
        <taxon>Pentapetalae</taxon>
        <taxon>rosids</taxon>
        <taxon>fabids</taxon>
        <taxon>Fagales</taxon>
        <taxon>Betulaceae</taxon>
        <taxon>Carpinus</taxon>
    </lineage>
</organism>
<proteinExistence type="predicted"/>
<dbReference type="EMBL" id="CM017321">
    <property type="protein sequence ID" value="KAE7997946.1"/>
    <property type="molecule type" value="Genomic_DNA"/>
</dbReference>
<evidence type="ECO:0000313" key="2">
    <source>
        <dbReference type="EMBL" id="KAE7997946.1"/>
    </source>
</evidence>
<dbReference type="Gene3D" id="3.30.30.10">
    <property type="entry name" value="Knottin, scorpion toxin-like"/>
    <property type="match status" value="1"/>
</dbReference>
<reference evidence="2 3" key="1">
    <citation type="submission" date="2019-06" db="EMBL/GenBank/DDBJ databases">
        <title>A chromosomal-level reference genome of Carpinus fangiana (Coryloideae, Betulaceae).</title>
        <authorList>
            <person name="Yang X."/>
            <person name="Wang Z."/>
            <person name="Zhang L."/>
            <person name="Hao G."/>
            <person name="Liu J."/>
            <person name="Yang Y."/>
        </authorList>
    </citation>
    <scope>NUCLEOTIDE SEQUENCE [LARGE SCALE GENOMIC DNA]</scope>
    <source>
        <strain evidence="2">Cfa_2016G</strain>
        <tissue evidence="2">Leaf</tissue>
    </source>
</reference>
<protein>
    <recommendedName>
        <fullName evidence="4">Knottin scorpion toxin-like domain-containing protein</fullName>
    </recommendedName>
</protein>
<dbReference type="Proteomes" id="UP000327013">
    <property type="component" value="Chromosome 1"/>
</dbReference>
<evidence type="ECO:0008006" key="4">
    <source>
        <dbReference type="Google" id="ProtNLM"/>
    </source>
</evidence>